<sequence length="142" mass="16244">MSFVLSSNWIRLVLKLSISVLFGFTFKKALFSAFLGFNLFIFIYSMSFFQSVYLTFSIRFSVRALAKNGSFGFFSVGLCVGKNQMCHLCGGLSTMNANGLWYGVVREYEAISYQFTPTFFTSCKRSQTFETRMHYTMCVRPA</sequence>
<protein>
    <submittedName>
        <fullName evidence="2">Uncharacterized protein</fullName>
    </submittedName>
</protein>
<gene>
    <name evidence="2" type="ORF">SDC9_152172</name>
</gene>
<accession>A0A645EWT9</accession>
<comment type="caution">
    <text evidence="2">The sequence shown here is derived from an EMBL/GenBank/DDBJ whole genome shotgun (WGS) entry which is preliminary data.</text>
</comment>
<organism evidence="2">
    <name type="scientific">bioreactor metagenome</name>
    <dbReference type="NCBI Taxonomy" id="1076179"/>
    <lineage>
        <taxon>unclassified sequences</taxon>
        <taxon>metagenomes</taxon>
        <taxon>ecological metagenomes</taxon>
    </lineage>
</organism>
<keyword evidence="1" id="KW-0812">Transmembrane</keyword>
<dbReference type="AlphaFoldDB" id="A0A645EWT9"/>
<keyword evidence="1" id="KW-1133">Transmembrane helix</keyword>
<dbReference type="EMBL" id="VSSQ01050842">
    <property type="protein sequence ID" value="MPN04924.1"/>
    <property type="molecule type" value="Genomic_DNA"/>
</dbReference>
<feature type="transmembrane region" description="Helical" evidence="1">
    <location>
        <begin position="12"/>
        <end position="31"/>
    </location>
</feature>
<name>A0A645EWT9_9ZZZZ</name>
<evidence type="ECO:0000256" key="1">
    <source>
        <dbReference type="SAM" id="Phobius"/>
    </source>
</evidence>
<feature type="transmembrane region" description="Helical" evidence="1">
    <location>
        <begin position="37"/>
        <end position="56"/>
    </location>
</feature>
<keyword evidence="1" id="KW-0472">Membrane</keyword>
<proteinExistence type="predicted"/>
<reference evidence="2" key="1">
    <citation type="submission" date="2019-08" db="EMBL/GenBank/DDBJ databases">
        <authorList>
            <person name="Kucharzyk K."/>
            <person name="Murdoch R.W."/>
            <person name="Higgins S."/>
            <person name="Loffler F."/>
        </authorList>
    </citation>
    <scope>NUCLEOTIDE SEQUENCE</scope>
</reference>
<evidence type="ECO:0000313" key="2">
    <source>
        <dbReference type="EMBL" id="MPN04924.1"/>
    </source>
</evidence>